<dbReference type="EMBL" id="CP144062">
    <property type="protein sequence ID" value="WWD22076.1"/>
    <property type="molecule type" value="Genomic_DNA"/>
</dbReference>
<protein>
    <recommendedName>
        <fullName evidence="4">Helicase ATP-binding domain-containing protein</fullName>
    </recommendedName>
</protein>
<keyword evidence="2" id="KW-0067">ATP-binding</keyword>
<dbReference type="GO" id="GO:0061630">
    <property type="term" value="F:ubiquitin protein ligase activity"/>
    <property type="evidence" value="ECO:0007669"/>
    <property type="project" value="TreeGrafter"/>
</dbReference>
<evidence type="ECO:0000256" key="2">
    <source>
        <dbReference type="ARBA" id="ARBA00022840"/>
    </source>
</evidence>
<accession>A0AAJ8N0S4</accession>
<feature type="region of interest" description="Disordered" evidence="3">
    <location>
        <begin position="444"/>
        <end position="463"/>
    </location>
</feature>
<evidence type="ECO:0000256" key="1">
    <source>
        <dbReference type="ARBA" id="ARBA00022741"/>
    </source>
</evidence>
<keyword evidence="1" id="KW-0547">Nucleotide-binding</keyword>
<sequence>MVTTFPTTSSYFVELEHHAYEIDQLVKAVEGAIKNKEKYAAPKVSSSRPSHLHLHTCTIESSLFPPEPTLQYYGRAEQPNPAYDFFTTVREKIAATTDPFSPLTLAPPSPDVVRPGYQYHRYFGPTGKPTLSGTKVYLPGAHKKNHLASLEPLTSNARHEWHAASKAWDLEHWIQTVLALDPAVDGNRKAIYRDDKKRFDLSSGLQICWVPDGEGPGAGIELKLLITIDVFVNMEAIFTSLPDIGNDLVGFVLHSLIPSQTTTTQGVSESETRAAALRHFYSCLRPAPDLPFNYSARQLQPKEMISKLLPFQTRTLRLLLQREQAQALDQDKKPIRSDPDGFWKGYDLGEEFGRVGYRRLTGDLVPFAQRHQPVKVDRKGKGRAHSQTPELEMDNLIDEERELLSTMLDLSGVRGTMLCEEMGLGKTVEAIALVLLHRHPLSKPRPFSTQEAETPNHGSSSRAPKEVVPVIDLLKGAPGLEDDAVHKWVIEENTAFEGRQAWDENAKLDVTEVATTLIVTPPSLLKQWVSEMQRHAPSLRICVYEGWKSLQKGVEKQRAARLKAQGAKNDAAKKRKNAQFRNQTRKKYAKSNGGARVKQESDEEDGEEDVAVVVDVEEEVSQDLKVAVPVPPRSRRATANYQLNERPRSPLVMVEWWRVVMDEVQLHGDQTDAANMVSLIPRKNSLAVSGTPARADVKDLLGSLKFLRVPILPHDNRLWHRLQQPSFRPAFEGLFKSIAVRTTKKEVAGEFNLPHQSRFVVPIELSAIELHYYNDTLERTKERLQLPADPREARPADWVLDRALFRSCLQALRQICTHIQVGQAQAAGGRGDQRLHLGRALMTMTEALNKMITDHTSEYLIETRLQLRKMVRKAQLTMLDETNDVRHLTAINVGDFSCGCELTVQLYEKVRATILKQLVPVREHLAQLLGGREDSVEPAGETSPEKPQTQQERDRHAALTATRQT</sequence>
<dbReference type="Pfam" id="PF00176">
    <property type="entry name" value="SNF2-rel_dom"/>
    <property type="match status" value="1"/>
</dbReference>
<reference evidence="5" key="2">
    <citation type="submission" date="2024-01" db="EMBL/GenBank/DDBJ databases">
        <title>Comparative genomics of Cryptococcus and Kwoniella reveals pathogenesis evolution and contrasting modes of karyotype evolution via chromosome fusion or intercentromeric recombination.</title>
        <authorList>
            <person name="Coelho M.A."/>
            <person name="David-Palma M."/>
            <person name="Shea T."/>
            <person name="Bowers K."/>
            <person name="McGinley-Smith S."/>
            <person name="Mohammad A.W."/>
            <person name="Gnirke A."/>
            <person name="Yurkov A.M."/>
            <person name="Nowrousian M."/>
            <person name="Sun S."/>
            <person name="Cuomo C.A."/>
            <person name="Heitman J."/>
        </authorList>
    </citation>
    <scope>NUCLEOTIDE SEQUENCE</scope>
    <source>
        <strain evidence="5">CBS 12478</strain>
    </source>
</reference>
<dbReference type="GO" id="GO:0006974">
    <property type="term" value="P:DNA damage response"/>
    <property type="evidence" value="ECO:0007669"/>
    <property type="project" value="TreeGrafter"/>
</dbReference>
<dbReference type="PANTHER" id="PTHR45865:SF1">
    <property type="entry name" value="E3 UBIQUITIN-PROTEIN LIGASE SHPRH"/>
    <property type="match status" value="1"/>
</dbReference>
<dbReference type="InterPro" id="IPR027417">
    <property type="entry name" value="P-loop_NTPase"/>
</dbReference>
<dbReference type="InterPro" id="IPR052583">
    <property type="entry name" value="ATP-helicase/E3_Ub-Ligase"/>
</dbReference>
<dbReference type="InterPro" id="IPR038718">
    <property type="entry name" value="SNF2-like_sf"/>
</dbReference>
<dbReference type="InterPro" id="IPR014001">
    <property type="entry name" value="Helicase_ATP-bd"/>
</dbReference>
<proteinExistence type="predicted"/>
<feature type="compositionally biased region" description="Polar residues" evidence="3">
    <location>
        <begin position="447"/>
        <end position="462"/>
    </location>
</feature>
<dbReference type="GeneID" id="90830028"/>
<dbReference type="SMART" id="SM00487">
    <property type="entry name" value="DEXDc"/>
    <property type="match status" value="1"/>
</dbReference>
<evidence type="ECO:0000259" key="4">
    <source>
        <dbReference type="SMART" id="SM00487"/>
    </source>
</evidence>
<evidence type="ECO:0000313" key="5">
    <source>
        <dbReference type="EMBL" id="WWD22076.1"/>
    </source>
</evidence>
<dbReference type="PANTHER" id="PTHR45865">
    <property type="entry name" value="E3 UBIQUITIN-PROTEIN LIGASE SHPRH FAMILY MEMBER"/>
    <property type="match status" value="1"/>
</dbReference>
<dbReference type="GO" id="GO:0000209">
    <property type="term" value="P:protein polyubiquitination"/>
    <property type="evidence" value="ECO:0007669"/>
    <property type="project" value="TreeGrafter"/>
</dbReference>
<dbReference type="GO" id="GO:0005634">
    <property type="term" value="C:nucleus"/>
    <property type="evidence" value="ECO:0007669"/>
    <property type="project" value="TreeGrafter"/>
</dbReference>
<organism evidence="5 6">
    <name type="scientific">Kwoniella shandongensis</name>
    <dbReference type="NCBI Taxonomy" id="1734106"/>
    <lineage>
        <taxon>Eukaryota</taxon>
        <taxon>Fungi</taxon>
        <taxon>Dikarya</taxon>
        <taxon>Basidiomycota</taxon>
        <taxon>Agaricomycotina</taxon>
        <taxon>Tremellomycetes</taxon>
        <taxon>Tremellales</taxon>
        <taxon>Cryptococcaceae</taxon>
        <taxon>Kwoniella</taxon>
    </lineage>
</organism>
<dbReference type="AlphaFoldDB" id="A0AAJ8N0S4"/>
<feature type="domain" description="Helicase ATP-binding" evidence="4">
    <location>
        <begin position="392"/>
        <end position="725"/>
    </location>
</feature>
<dbReference type="KEGG" id="ksn:90830028"/>
<dbReference type="Gene3D" id="3.40.50.300">
    <property type="entry name" value="P-loop containing nucleotide triphosphate hydrolases"/>
    <property type="match status" value="1"/>
</dbReference>
<dbReference type="SUPFAM" id="SSF52540">
    <property type="entry name" value="P-loop containing nucleoside triphosphate hydrolases"/>
    <property type="match status" value="1"/>
</dbReference>
<reference evidence="5" key="1">
    <citation type="submission" date="2017-08" db="EMBL/GenBank/DDBJ databases">
        <authorList>
            <person name="Cuomo C."/>
            <person name="Billmyre B."/>
            <person name="Heitman J."/>
        </authorList>
    </citation>
    <scope>NUCLEOTIDE SEQUENCE</scope>
    <source>
        <strain evidence="5">CBS 12478</strain>
    </source>
</reference>
<keyword evidence="6" id="KW-1185">Reference proteome</keyword>
<dbReference type="GO" id="GO:0005524">
    <property type="term" value="F:ATP binding"/>
    <property type="evidence" value="ECO:0007669"/>
    <property type="project" value="InterPro"/>
</dbReference>
<evidence type="ECO:0000313" key="6">
    <source>
        <dbReference type="Proteomes" id="UP000322225"/>
    </source>
</evidence>
<dbReference type="RefSeq" id="XP_065823937.1">
    <property type="nucleotide sequence ID" value="XM_065967865.1"/>
</dbReference>
<evidence type="ECO:0000256" key="3">
    <source>
        <dbReference type="SAM" id="MobiDB-lite"/>
    </source>
</evidence>
<dbReference type="Gene3D" id="3.40.50.10810">
    <property type="entry name" value="Tandem AAA-ATPase domain"/>
    <property type="match status" value="2"/>
</dbReference>
<feature type="region of interest" description="Disordered" evidence="3">
    <location>
        <begin position="930"/>
        <end position="965"/>
    </location>
</feature>
<dbReference type="InterPro" id="IPR000330">
    <property type="entry name" value="SNF2_N"/>
</dbReference>
<dbReference type="Proteomes" id="UP000322225">
    <property type="component" value="Chromosome 12"/>
</dbReference>
<feature type="region of interest" description="Disordered" evidence="3">
    <location>
        <begin position="564"/>
        <end position="608"/>
    </location>
</feature>
<gene>
    <name evidence="5" type="ORF">CI109_106565</name>
</gene>
<name>A0AAJ8N0S4_9TREE</name>
<feature type="compositionally biased region" description="Basic residues" evidence="3">
    <location>
        <begin position="573"/>
        <end position="589"/>
    </location>
</feature>